<sequence length="672" mass="78958">MNILDIKEIQPLKYADNLIDNICNKGLIEMIMNKTFTFFVLQDGTFRYYNSNGTFGGFDELGEGRTFSIFNEKTNIIIRGDCTGKIFFDMYKQEEDKWISAVDTFFVENNNKLSFHDPELSKMYFFVGEDILQIYSYSVVLLNENSEKTDKIQEAKHFAVLVQNIEDVQLKGVASNVIMSKYGLFIIQRQNIQFYKFITNELLEVQATSGTFKTNDFRVVQYYIHPQTSDLLMISENGEIYLIDSKSNLLIPIKIGVIKLPNEDYKIHFYYRFLIILTNHRMYIYNIRKMKNPIIVDTIKNYEVSSIVPWNNPDVSIGFYSNSLKSFNEYLFNEKMKYSTDMKEGMLYFLLNDFKNTLVGIQHLNSQLITRFLDRLGNDLPLIIFLSTKPEYREYAIKRFKERYNHEYLISMANGWNPQDVETYFTELQQTIQPEHILLHTPTKKEWEPQKFNLADVTVQLCNNPTEEKIAKVYSLLGITHENQVISIPDELITSITHHQTNWLRPLIIPLLKLKPYELLQHMIIITDDLPQLDVIVMFQQVFTPIDLYYQKHQLNKDQQIVYAIFITVISSFNKALDSLTDDLVPIFLERLLAFPLDKLTISYKLLCSQALHKSLIKGNMELAEIIFKTIWRRYTPSTIENILEDILQQELYEKQTTAEAQQWIIKKISLN</sequence>
<dbReference type="VEuPathDB" id="AmoebaDB:EHI7A_030110"/>
<evidence type="ECO:0000313" key="2">
    <source>
        <dbReference type="Proteomes" id="UP000078387"/>
    </source>
</evidence>
<dbReference type="AlphaFoldDB" id="A0A5K1VB88"/>
<dbReference type="VEuPathDB" id="AmoebaDB:EHI8A_027320"/>
<dbReference type="Proteomes" id="UP000078387">
    <property type="component" value="Unassembled WGS sequence"/>
</dbReference>
<gene>
    <name evidence="1" type="ORF">CL6EHI_013020</name>
</gene>
<dbReference type="EMBL" id="BDEQ01000001">
    <property type="protein sequence ID" value="GAT93339.1"/>
    <property type="molecule type" value="Genomic_DNA"/>
</dbReference>
<accession>A0A5K1VB88</accession>
<dbReference type="VEuPathDB" id="AmoebaDB:EHI_013020"/>
<dbReference type="VEuPathDB" id="AmoebaDB:KM1_012040"/>
<evidence type="ECO:0000313" key="1">
    <source>
        <dbReference type="EMBL" id="GAT93339.1"/>
    </source>
</evidence>
<protein>
    <submittedName>
        <fullName evidence="1">Uncharacterized protein</fullName>
    </submittedName>
</protein>
<dbReference type="VEuPathDB" id="AmoebaDB:EHI5A_010430"/>
<name>A0A5K1VB88_ENTHI</name>
<dbReference type="OMA" id="IQYYIHP"/>
<organism evidence="1 2">
    <name type="scientific">Entamoeba histolytica</name>
    <dbReference type="NCBI Taxonomy" id="5759"/>
    <lineage>
        <taxon>Eukaryota</taxon>
        <taxon>Amoebozoa</taxon>
        <taxon>Evosea</taxon>
        <taxon>Archamoebae</taxon>
        <taxon>Mastigamoebida</taxon>
        <taxon>Entamoebidae</taxon>
        <taxon>Entamoeba</taxon>
    </lineage>
</organism>
<proteinExistence type="predicted"/>
<reference evidence="1 2" key="1">
    <citation type="submission" date="2016-05" db="EMBL/GenBank/DDBJ databases">
        <title>First whole genome sequencing of Entamoeba histolytica HM1:IMSS-clone-6.</title>
        <authorList>
            <person name="Mukherjee Avik.K."/>
            <person name="Izumyama S."/>
            <person name="Nakada-Tsukui K."/>
            <person name="Nozaki T."/>
        </authorList>
    </citation>
    <scope>NUCLEOTIDE SEQUENCE [LARGE SCALE GENOMIC DNA]</scope>
    <source>
        <strain evidence="1 2">HM1:IMSS clone 6</strain>
    </source>
</reference>
<comment type="caution">
    <text evidence="1">The sequence shown here is derived from an EMBL/GenBank/DDBJ whole genome shotgun (WGS) entry which is preliminary data.</text>
</comment>